<dbReference type="OrthoDB" id="50586at2759"/>
<evidence type="ECO:0000313" key="3">
    <source>
        <dbReference type="EMBL" id="KAG7374431.1"/>
    </source>
</evidence>
<protein>
    <submittedName>
        <fullName evidence="3">Uncharacterized protein</fullName>
    </submittedName>
</protein>
<evidence type="ECO:0000313" key="4">
    <source>
        <dbReference type="Proteomes" id="UP000693970"/>
    </source>
</evidence>
<organism evidence="3 4">
    <name type="scientific">Nitzschia inconspicua</name>
    <dbReference type="NCBI Taxonomy" id="303405"/>
    <lineage>
        <taxon>Eukaryota</taxon>
        <taxon>Sar</taxon>
        <taxon>Stramenopiles</taxon>
        <taxon>Ochrophyta</taxon>
        <taxon>Bacillariophyta</taxon>
        <taxon>Bacillariophyceae</taxon>
        <taxon>Bacillariophycidae</taxon>
        <taxon>Bacillariales</taxon>
        <taxon>Bacillariaceae</taxon>
        <taxon>Nitzschia</taxon>
    </lineage>
</organism>
<feature type="transmembrane region" description="Helical" evidence="1">
    <location>
        <begin position="185"/>
        <end position="204"/>
    </location>
</feature>
<keyword evidence="2" id="KW-0732">Signal</keyword>
<evidence type="ECO:0000256" key="2">
    <source>
        <dbReference type="SAM" id="SignalP"/>
    </source>
</evidence>
<dbReference type="EMBL" id="JAGRRH010000001">
    <property type="protein sequence ID" value="KAG7374431.1"/>
    <property type="molecule type" value="Genomic_DNA"/>
</dbReference>
<dbReference type="AlphaFoldDB" id="A0A9K3M8V5"/>
<keyword evidence="4" id="KW-1185">Reference proteome</keyword>
<sequence length="240" mass="26378">MIKVVQLLLLSIGFLPSILGQSTLVPKISTAQCSGQLSDLVVTSATCQYAEYGCTYGSEVFVTGQVKANSDIPRPMRVHMANTFPGWYKAGFNAYNSQISDVCSSGAMSPPENEDSAYSCPSPGVYNFHFSFKNPGSRRSIFSDWNGFSYGVVVHFKHDTEGGDWATCHMNVKVKKSDYGNVTNYQFLSVAGIGIAFVAIGLFYRRRRERVAGEEEACHDSGETVDMTTNFELVQEHVVV</sequence>
<keyword evidence="1" id="KW-0472">Membrane</keyword>
<keyword evidence="1" id="KW-1133">Transmembrane helix</keyword>
<keyword evidence="1" id="KW-0812">Transmembrane</keyword>
<name>A0A9K3M8V5_9STRA</name>
<reference evidence="3" key="1">
    <citation type="journal article" date="2021" name="Sci. Rep.">
        <title>Diploid genomic architecture of Nitzschia inconspicua, an elite biomass production diatom.</title>
        <authorList>
            <person name="Oliver A."/>
            <person name="Podell S."/>
            <person name="Pinowska A."/>
            <person name="Traller J.C."/>
            <person name="Smith S.R."/>
            <person name="McClure R."/>
            <person name="Beliaev A."/>
            <person name="Bohutskyi P."/>
            <person name="Hill E.A."/>
            <person name="Rabines A."/>
            <person name="Zheng H."/>
            <person name="Allen L.Z."/>
            <person name="Kuo A."/>
            <person name="Grigoriev I.V."/>
            <person name="Allen A.E."/>
            <person name="Hazlebeck D."/>
            <person name="Allen E.E."/>
        </authorList>
    </citation>
    <scope>NUCLEOTIDE SEQUENCE</scope>
    <source>
        <strain evidence="3">Hildebrandi</strain>
    </source>
</reference>
<reference evidence="3" key="2">
    <citation type="submission" date="2021-04" db="EMBL/GenBank/DDBJ databases">
        <authorList>
            <person name="Podell S."/>
        </authorList>
    </citation>
    <scope>NUCLEOTIDE SEQUENCE</scope>
    <source>
        <strain evidence="3">Hildebrandi</strain>
    </source>
</reference>
<evidence type="ECO:0000256" key="1">
    <source>
        <dbReference type="SAM" id="Phobius"/>
    </source>
</evidence>
<dbReference type="Proteomes" id="UP000693970">
    <property type="component" value="Unassembled WGS sequence"/>
</dbReference>
<accession>A0A9K3M8V5</accession>
<proteinExistence type="predicted"/>
<feature type="chain" id="PRO_5039916596" evidence="2">
    <location>
        <begin position="21"/>
        <end position="240"/>
    </location>
</feature>
<gene>
    <name evidence="3" type="ORF">IV203_013526</name>
</gene>
<feature type="signal peptide" evidence="2">
    <location>
        <begin position="1"/>
        <end position="20"/>
    </location>
</feature>
<comment type="caution">
    <text evidence="3">The sequence shown here is derived from an EMBL/GenBank/DDBJ whole genome shotgun (WGS) entry which is preliminary data.</text>
</comment>